<dbReference type="PANTHER" id="PTHR33738">
    <property type="entry name" value="EMB|CAB82975.1"/>
    <property type="match status" value="1"/>
</dbReference>
<feature type="compositionally biased region" description="Polar residues" evidence="1">
    <location>
        <begin position="44"/>
        <end position="53"/>
    </location>
</feature>
<dbReference type="Proteomes" id="UP001163823">
    <property type="component" value="Chromosome 1"/>
</dbReference>
<dbReference type="PANTHER" id="PTHR33738:SF8">
    <property type="entry name" value="OS05G0454500 PROTEIN"/>
    <property type="match status" value="1"/>
</dbReference>
<dbReference type="AlphaFoldDB" id="A0AAD7VLX4"/>
<feature type="region of interest" description="Disordered" evidence="1">
    <location>
        <begin position="41"/>
        <end position="71"/>
    </location>
</feature>
<accession>A0AAD7VLX4</accession>
<keyword evidence="3" id="KW-1185">Reference proteome</keyword>
<evidence type="ECO:0000313" key="3">
    <source>
        <dbReference type="Proteomes" id="UP001163823"/>
    </source>
</evidence>
<evidence type="ECO:0000313" key="2">
    <source>
        <dbReference type="EMBL" id="KAJ7980796.1"/>
    </source>
</evidence>
<sequence length="147" mass="15579">MEGNKKQGLSASSFTADLFGATDASPSPTAGVFASMFPPPSTVAGRNSSSSEVIGSLPKQAPENQGTSACNIAGKNRSANFQERKMEPCHLSSSLYYGGQDIYSQSPNTYTSGLHPNIKKDTGEDDPNGNNSQSASRGNWWQGSLYY</sequence>
<feature type="compositionally biased region" description="Polar residues" evidence="1">
    <location>
        <begin position="128"/>
        <end position="147"/>
    </location>
</feature>
<dbReference type="EMBL" id="JARAOO010000001">
    <property type="protein sequence ID" value="KAJ7980796.1"/>
    <property type="molecule type" value="Genomic_DNA"/>
</dbReference>
<organism evidence="2 3">
    <name type="scientific">Quillaja saponaria</name>
    <name type="common">Soap bark tree</name>
    <dbReference type="NCBI Taxonomy" id="32244"/>
    <lineage>
        <taxon>Eukaryota</taxon>
        <taxon>Viridiplantae</taxon>
        <taxon>Streptophyta</taxon>
        <taxon>Embryophyta</taxon>
        <taxon>Tracheophyta</taxon>
        <taxon>Spermatophyta</taxon>
        <taxon>Magnoliopsida</taxon>
        <taxon>eudicotyledons</taxon>
        <taxon>Gunneridae</taxon>
        <taxon>Pentapetalae</taxon>
        <taxon>rosids</taxon>
        <taxon>fabids</taxon>
        <taxon>Fabales</taxon>
        <taxon>Quillajaceae</taxon>
        <taxon>Quillaja</taxon>
    </lineage>
</organism>
<dbReference type="KEGG" id="qsa:O6P43_000158"/>
<reference evidence="2 3" key="1">
    <citation type="journal article" date="2023" name="Science">
        <title>Elucidation of the pathway for biosynthesis of saponin adjuvants from the soapbark tree.</title>
        <authorList>
            <person name="Reed J."/>
            <person name="Orme A."/>
            <person name="El-Demerdash A."/>
            <person name="Owen C."/>
            <person name="Martin L.B.B."/>
            <person name="Misra R.C."/>
            <person name="Kikuchi S."/>
            <person name="Rejzek M."/>
            <person name="Martin A.C."/>
            <person name="Harkess A."/>
            <person name="Leebens-Mack J."/>
            <person name="Louveau T."/>
            <person name="Stephenson M.J."/>
            <person name="Osbourn A."/>
        </authorList>
    </citation>
    <scope>NUCLEOTIDE SEQUENCE [LARGE SCALE GENOMIC DNA]</scope>
    <source>
        <strain evidence="2">S10</strain>
    </source>
</reference>
<name>A0AAD7VLX4_QUISA</name>
<evidence type="ECO:0000256" key="1">
    <source>
        <dbReference type="SAM" id="MobiDB-lite"/>
    </source>
</evidence>
<gene>
    <name evidence="2" type="ORF">O6P43_000158</name>
</gene>
<comment type="caution">
    <text evidence="2">The sequence shown here is derived from an EMBL/GenBank/DDBJ whole genome shotgun (WGS) entry which is preliminary data.</text>
</comment>
<proteinExistence type="predicted"/>
<protein>
    <submittedName>
        <fullName evidence="2">Plant/T7H20-70 protein</fullName>
    </submittedName>
</protein>
<feature type="region of interest" description="Disordered" evidence="1">
    <location>
        <begin position="106"/>
        <end position="147"/>
    </location>
</feature>